<dbReference type="Proteomes" id="UP001443914">
    <property type="component" value="Unassembled WGS sequence"/>
</dbReference>
<accession>A0AAW1HPN6</accession>
<evidence type="ECO:0000313" key="3">
    <source>
        <dbReference type="Proteomes" id="UP001443914"/>
    </source>
</evidence>
<evidence type="ECO:0000256" key="1">
    <source>
        <dbReference type="SAM" id="SignalP"/>
    </source>
</evidence>
<reference evidence="2" key="1">
    <citation type="submission" date="2024-03" db="EMBL/GenBank/DDBJ databases">
        <title>WGS assembly of Saponaria officinalis var. Norfolk2.</title>
        <authorList>
            <person name="Jenkins J."/>
            <person name="Shu S."/>
            <person name="Grimwood J."/>
            <person name="Barry K."/>
            <person name="Goodstein D."/>
            <person name="Schmutz J."/>
            <person name="Leebens-Mack J."/>
            <person name="Osbourn A."/>
        </authorList>
    </citation>
    <scope>NUCLEOTIDE SEQUENCE [LARGE SCALE GENOMIC DNA]</scope>
    <source>
        <strain evidence="2">JIC</strain>
    </source>
</reference>
<proteinExistence type="predicted"/>
<sequence length="98" mass="10515">MELKKSMKAIIMVAFLASMVMATITEPTLAARQTNQLSSEPTLTTMSPLTCTAYGGDCSSDDECCGTCICYLFSFARICISIGSEPICEEQPGIKSRA</sequence>
<evidence type="ECO:0000313" key="2">
    <source>
        <dbReference type="EMBL" id="KAK9678707.1"/>
    </source>
</evidence>
<dbReference type="AlphaFoldDB" id="A0AAW1HPN6"/>
<feature type="chain" id="PRO_5043463667" evidence="1">
    <location>
        <begin position="23"/>
        <end position="98"/>
    </location>
</feature>
<keyword evidence="1" id="KW-0732">Signal</keyword>
<comment type="caution">
    <text evidence="2">The sequence shown here is derived from an EMBL/GenBank/DDBJ whole genome shotgun (WGS) entry which is preliminary data.</text>
</comment>
<name>A0AAW1HPN6_SAPOF</name>
<organism evidence="2 3">
    <name type="scientific">Saponaria officinalis</name>
    <name type="common">Common soapwort</name>
    <name type="synonym">Lychnis saponaria</name>
    <dbReference type="NCBI Taxonomy" id="3572"/>
    <lineage>
        <taxon>Eukaryota</taxon>
        <taxon>Viridiplantae</taxon>
        <taxon>Streptophyta</taxon>
        <taxon>Embryophyta</taxon>
        <taxon>Tracheophyta</taxon>
        <taxon>Spermatophyta</taxon>
        <taxon>Magnoliopsida</taxon>
        <taxon>eudicotyledons</taxon>
        <taxon>Gunneridae</taxon>
        <taxon>Pentapetalae</taxon>
        <taxon>Caryophyllales</taxon>
        <taxon>Caryophyllaceae</taxon>
        <taxon>Caryophylleae</taxon>
        <taxon>Saponaria</taxon>
    </lineage>
</organism>
<dbReference type="EMBL" id="JBDFQZ010000011">
    <property type="protein sequence ID" value="KAK9678707.1"/>
    <property type="molecule type" value="Genomic_DNA"/>
</dbReference>
<protein>
    <submittedName>
        <fullName evidence="2">Uncharacterized protein</fullName>
    </submittedName>
</protein>
<gene>
    <name evidence="2" type="ORF">RND81_11G228400</name>
</gene>
<feature type="signal peptide" evidence="1">
    <location>
        <begin position="1"/>
        <end position="22"/>
    </location>
</feature>
<keyword evidence="3" id="KW-1185">Reference proteome</keyword>